<dbReference type="InterPro" id="IPR011990">
    <property type="entry name" value="TPR-like_helical_dom_sf"/>
</dbReference>
<evidence type="ECO:0008006" key="4">
    <source>
        <dbReference type="Google" id="ProtNLM"/>
    </source>
</evidence>
<dbReference type="InterPro" id="IPR019734">
    <property type="entry name" value="TPR_rpt"/>
</dbReference>
<keyword evidence="1" id="KW-0732">Signal</keyword>
<organism evidence="2 3">
    <name type="scientific">Rhizobium setariae</name>
    <dbReference type="NCBI Taxonomy" id="2801340"/>
    <lineage>
        <taxon>Bacteria</taxon>
        <taxon>Pseudomonadati</taxon>
        <taxon>Pseudomonadota</taxon>
        <taxon>Alphaproteobacteria</taxon>
        <taxon>Hyphomicrobiales</taxon>
        <taxon>Rhizobiaceae</taxon>
        <taxon>Rhizobium/Agrobacterium group</taxon>
        <taxon>Rhizobium</taxon>
    </lineage>
</organism>
<accession>A0A936YU65</accession>
<sequence>MSAMRFSTYLISFVLVAGPALAGQVDRALTSATIDKSAEMPLGPLAPDDARLGRLYTQLKKERNPEAASIIAEEIRQALTRSGSPTVDLLMSNATKSIDAKRYGAALDFLDLVTLIDPEYAEGWNRRATVHYLMGNIPKAMADTAHVLALEPRHIGALAGLAGMLNDGGRDAQSLLAWQQYLEYYPADRDAQKEALDLINKLAGQKT</sequence>
<protein>
    <recommendedName>
        <fullName evidence="4">Tetratricopeptide repeat protein</fullName>
    </recommendedName>
</protein>
<dbReference type="Gene3D" id="1.25.40.10">
    <property type="entry name" value="Tetratricopeptide repeat domain"/>
    <property type="match status" value="1"/>
</dbReference>
<name>A0A936YU65_9HYPH</name>
<dbReference type="Proteomes" id="UP000633219">
    <property type="component" value="Unassembled WGS sequence"/>
</dbReference>
<keyword evidence="3" id="KW-1185">Reference proteome</keyword>
<reference evidence="2" key="1">
    <citation type="submission" date="2021-01" db="EMBL/GenBank/DDBJ databases">
        <title>Rhizobium sp. strain KVB221 16S ribosomal RNA gene Genome sequencing and assembly.</title>
        <authorList>
            <person name="Kang M."/>
        </authorList>
    </citation>
    <scope>NUCLEOTIDE SEQUENCE</scope>
    <source>
        <strain evidence="2">KVB221</strain>
    </source>
</reference>
<evidence type="ECO:0000313" key="2">
    <source>
        <dbReference type="EMBL" id="MBL0374614.1"/>
    </source>
</evidence>
<gene>
    <name evidence="2" type="ORF">JJB09_21615</name>
</gene>
<dbReference type="SMART" id="SM00028">
    <property type="entry name" value="TPR"/>
    <property type="match status" value="2"/>
</dbReference>
<dbReference type="SUPFAM" id="SSF48452">
    <property type="entry name" value="TPR-like"/>
    <property type="match status" value="1"/>
</dbReference>
<dbReference type="AlphaFoldDB" id="A0A936YU65"/>
<feature type="chain" id="PRO_5038025542" description="Tetratricopeptide repeat protein" evidence="1">
    <location>
        <begin position="23"/>
        <end position="207"/>
    </location>
</feature>
<dbReference type="EMBL" id="JAEQNC010000014">
    <property type="protein sequence ID" value="MBL0374614.1"/>
    <property type="molecule type" value="Genomic_DNA"/>
</dbReference>
<proteinExistence type="predicted"/>
<evidence type="ECO:0000313" key="3">
    <source>
        <dbReference type="Proteomes" id="UP000633219"/>
    </source>
</evidence>
<comment type="caution">
    <text evidence="2">The sequence shown here is derived from an EMBL/GenBank/DDBJ whole genome shotgun (WGS) entry which is preliminary data.</text>
</comment>
<feature type="signal peptide" evidence="1">
    <location>
        <begin position="1"/>
        <end position="22"/>
    </location>
</feature>
<evidence type="ECO:0000256" key="1">
    <source>
        <dbReference type="SAM" id="SignalP"/>
    </source>
</evidence>